<gene>
    <name evidence="2" type="ORF">CKAN_02665000</name>
</gene>
<reference evidence="2 3" key="1">
    <citation type="journal article" date="2019" name="Nat. Plants">
        <title>Stout camphor tree genome fills gaps in understanding of flowering plant genome evolution.</title>
        <authorList>
            <person name="Chaw S.M."/>
            <person name="Liu Y.C."/>
            <person name="Wu Y.W."/>
            <person name="Wang H.Y."/>
            <person name="Lin C.I."/>
            <person name="Wu C.S."/>
            <person name="Ke H.M."/>
            <person name="Chang L.Y."/>
            <person name="Hsu C.Y."/>
            <person name="Yang H.T."/>
            <person name="Sudianto E."/>
            <person name="Hsu M.H."/>
            <person name="Wu K.P."/>
            <person name="Wang L.N."/>
            <person name="Leebens-Mack J.H."/>
            <person name="Tsai I.J."/>
        </authorList>
    </citation>
    <scope>NUCLEOTIDE SEQUENCE [LARGE SCALE GENOMIC DNA]</scope>
    <source>
        <strain evidence="3">cv. Chaw 1501</strain>
        <tissue evidence="2">Young leaves</tissue>
    </source>
</reference>
<dbReference type="OrthoDB" id="2442898at2759"/>
<dbReference type="EMBL" id="QPKB01000012">
    <property type="protein sequence ID" value="RWR97228.1"/>
    <property type="molecule type" value="Genomic_DNA"/>
</dbReference>
<dbReference type="PANTHER" id="PTHR32166:SF74">
    <property type="entry name" value="OS05G0256350 PROTEIN"/>
    <property type="match status" value="1"/>
</dbReference>
<protein>
    <recommendedName>
        <fullName evidence="1">DUF659 domain-containing protein</fullName>
    </recommendedName>
</protein>
<comment type="caution">
    <text evidence="2">The sequence shown here is derived from an EMBL/GenBank/DDBJ whole genome shotgun (WGS) entry which is preliminary data.</text>
</comment>
<feature type="domain" description="DUF659" evidence="1">
    <location>
        <begin position="1"/>
        <end position="125"/>
    </location>
</feature>
<dbReference type="Pfam" id="PF04937">
    <property type="entry name" value="DUF659"/>
    <property type="match status" value="1"/>
</dbReference>
<dbReference type="AlphaFoldDB" id="A0A443Q2L7"/>
<name>A0A443Q2L7_9MAGN</name>
<accession>A0A443Q2L7</accession>
<proteinExistence type="predicted"/>
<evidence type="ECO:0000313" key="2">
    <source>
        <dbReference type="EMBL" id="RWR97228.1"/>
    </source>
</evidence>
<evidence type="ECO:0000313" key="3">
    <source>
        <dbReference type="Proteomes" id="UP000283530"/>
    </source>
</evidence>
<keyword evidence="3" id="KW-1185">Reference proteome</keyword>
<organism evidence="2 3">
    <name type="scientific">Cinnamomum micranthum f. kanehirae</name>
    <dbReference type="NCBI Taxonomy" id="337451"/>
    <lineage>
        <taxon>Eukaryota</taxon>
        <taxon>Viridiplantae</taxon>
        <taxon>Streptophyta</taxon>
        <taxon>Embryophyta</taxon>
        <taxon>Tracheophyta</taxon>
        <taxon>Spermatophyta</taxon>
        <taxon>Magnoliopsida</taxon>
        <taxon>Magnoliidae</taxon>
        <taxon>Laurales</taxon>
        <taxon>Lauraceae</taxon>
        <taxon>Cinnamomum</taxon>
    </lineage>
</organism>
<dbReference type="InterPro" id="IPR007021">
    <property type="entry name" value="DUF659"/>
</dbReference>
<dbReference type="Proteomes" id="UP000283530">
    <property type="component" value="Unassembled WGS sequence"/>
</dbReference>
<evidence type="ECO:0000259" key="1">
    <source>
        <dbReference type="Pfam" id="PF04937"/>
    </source>
</evidence>
<dbReference type="SUPFAM" id="SSF53098">
    <property type="entry name" value="Ribonuclease H-like"/>
    <property type="match status" value="1"/>
</dbReference>
<sequence>MKDHREQWVQNGCSIMVDGWTDKKTRTLLNFLVNCPEGTMFVESIDASSFSKDAEKMFQLIDKFVEPIGEANVAQIVTNSAATIVLAFLEAKYQKLYWTPCATHCLDLMWEDIFKIPTLKRTFERGIAVHGFIYNRPTLLNMMRHFTQLKEETRSKWAKEQLGKRAAQIMLMPSFWNSVVYALKVSGPLLHVLRLVDGEKKPPMGYIMRLWIGLKKLLQVLLVERKKGIILSLKSLTEGGVFKCIILCTQLGIF</sequence>
<dbReference type="PANTHER" id="PTHR32166">
    <property type="entry name" value="OSJNBA0013A04.12 PROTEIN"/>
    <property type="match status" value="1"/>
</dbReference>
<dbReference type="InterPro" id="IPR012337">
    <property type="entry name" value="RNaseH-like_sf"/>
</dbReference>